<dbReference type="EMBL" id="CM007381">
    <property type="protein sequence ID" value="ONK80341.1"/>
    <property type="molecule type" value="Genomic_DNA"/>
</dbReference>
<evidence type="ECO:0000256" key="2">
    <source>
        <dbReference type="ARBA" id="ARBA00022729"/>
    </source>
</evidence>
<comment type="similarity">
    <text evidence="1">Belongs to the STIG1 family.</text>
</comment>
<dbReference type="Proteomes" id="UP000243459">
    <property type="component" value="Chromosome 1"/>
</dbReference>
<evidence type="ECO:0000313" key="5">
    <source>
        <dbReference type="Proteomes" id="UP000243459"/>
    </source>
</evidence>
<keyword evidence="5" id="KW-1185">Reference proteome</keyword>
<feature type="signal peptide" evidence="3">
    <location>
        <begin position="1"/>
        <end position="20"/>
    </location>
</feature>
<organism evidence="4 5">
    <name type="scientific">Asparagus officinalis</name>
    <name type="common">Garden asparagus</name>
    <dbReference type="NCBI Taxonomy" id="4686"/>
    <lineage>
        <taxon>Eukaryota</taxon>
        <taxon>Viridiplantae</taxon>
        <taxon>Streptophyta</taxon>
        <taxon>Embryophyta</taxon>
        <taxon>Tracheophyta</taxon>
        <taxon>Spermatophyta</taxon>
        <taxon>Magnoliopsida</taxon>
        <taxon>Liliopsida</taxon>
        <taxon>Asparagales</taxon>
        <taxon>Asparagaceae</taxon>
        <taxon>Asparagoideae</taxon>
        <taxon>Asparagus</taxon>
    </lineage>
</organism>
<dbReference type="Gramene" id="ONK80341">
    <property type="protein sequence ID" value="ONK80341"/>
    <property type="gene ID" value="A4U43_C01F16620"/>
</dbReference>
<name>A0A5P1FUF9_ASPOF</name>
<protein>
    <submittedName>
        <fullName evidence="4">Uncharacterized protein</fullName>
    </submittedName>
</protein>
<reference evidence="5" key="1">
    <citation type="journal article" date="2017" name="Nat. Commun.">
        <title>The asparagus genome sheds light on the origin and evolution of a young Y chromosome.</title>
        <authorList>
            <person name="Harkess A."/>
            <person name="Zhou J."/>
            <person name="Xu C."/>
            <person name="Bowers J.E."/>
            <person name="Van der Hulst R."/>
            <person name="Ayyampalayam S."/>
            <person name="Mercati F."/>
            <person name="Riccardi P."/>
            <person name="McKain M.R."/>
            <person name="Kakrana A."/>
            <person name="Tang H."/>
            <person name="Ray J."/>
            <person name="Groenendijk J."/>
            <person name="Arikit S."/>
            <person name="Mathioni S.M."/>
            <person name="Nakano M."/>
            <person name="Shan H."/>
            <person name="Telgmann-Rauber A."/>
            <person name="Kanno A."/>
            <person name="Yue Z."/>
            <person name="Chen H."/>
            <person name="Li W."/>
            <person name="Chen Y."/>
            <person name="Xu X."/>
            <person name="Zhang Y."/>
            <person name="Luo S."/>
            <person name="Chen H."/>
            <person name="Gao J."/>
            <person name="Mao Z."/>
            <person name="Pires J.C."/>
            <person name="Luo M."/>
            <person name="Kudrna D."/>
            <person name="Wing R.A."/>
            <person name="Meyers B.C."/>
            <person name="Yi K."/>
            <person name="Kong H."/>
            <person name="Lavrijsen P."/>
            <person name="Sunseri F."/>
            <person name="Falavigna A."/>
            <person name="Ye Y."/>
            <person name="Leebens-Mack J.H."/>
            <person name="Chen G."/>
        </authorList>
    </citation>
    <scope>NUCLEOTIDE SEQUENCE [LARGE SCALE GENOMIC DNA]</scope>
    <source>
        <strain evidence="5">cv. DH0086</strain>
    </source>
</reference>
<dbReference type="InterPro" id="IPR006969">
    <property type="entry name" value="Stig-like"/>
</dbReference>
<proteinExistence type="inferred from homology"/>
<dbReference type="PANTHER" id="PTHR33227:SF6">
    <property type="entry name" value="PROTEIN GRIM REAPER"/>
    <property type="match status" value="1"/>
</dbReference>
<keyword evidence="2 3" id="KW-0732">Signal</keyword>
<evidence type="ECO:0000256" key="1">
    <source>
        <dbReference type="ARBA" id="ARBA00006010"/>
    </source>
</evidence>
<accession>A0A5P1FUF9</accession>
<evidence type="ECO:0000313" key="4">
    <source>
        <dbReference type="EMBL" id="ONK80341.1"/>
    </source>
</evidence>
<gene>
    <name evidence="4" type="ORF">A4U43_C01F16620</name>
</gene>
<evidence type="ECO:0000256" key="3">
    <source>
        <dbReference type="SAM" id="SignalP"/>
    </source>
</evidence>
<dbReference type="PANTHER" id="PTHR33227">
    <property type="entry name" value="STIGMA-SPECIFIC STIG1-LIKE PROTEIN 3"/>
    <property type="match status" value="1"/>
</dbReference>
<sequence length="134" mass="14218">MASTSLSLAILFLIITLSSISKTHQTLSPRPVNRFVKENPHANRGDKCNSNKETICPNDPAKNGTDLLSCCKNRCVDVLRDRSNCGGCGVKCGFGQLCCNGLCTVVAYDVNNCGKCANVCASGVKCEYGVCGYA</sequence>
<dbReference type="AlphaFoldDB" id="A0A5P1FUF9"/>
<dbReference type="Pfam" id="PF04885">
    <property type="entry name" value="Stig1"/>
    <property type="match status" value="1"/>
</dbReference>
<dbReference type="OrthoDB" id="2013942at2759"/>
<feature type="chain" id="PRO_5024359355" evidence="3">
    <location>
        <begin position="21"/>
        <end position="134"/>
    </location>
</feature>
<dbReference type="OMA" id="LYCCKSH"/>